<protein>
    <submittedName>
        <fullName evidence="5">AAA family ATPase</fullName>
    </submittedName>
</protein>
<dbReference type="InterPro" id="IPR050773">
    <property type="entry name" value="CbxX/CfxQ_RuBisCO_ESX"/>
</dbReference>
<dbReference type="GO" id="GO:0005524">
    <property type="term" value="F:ATP binding"/>
    <property type="evidence" value="ECO:0007669"/>
    <property type="project" value="UniProtKB-KW"/>
</dbReference>
<dbReference type="Gene3D" id="3.40.50.300">
    <property type="entry name" value="P-loop containing nucleotide triphosphate hydrolases"/>
    <property type="match status" value="1"/>
</dbReference>
<dbReference type="InterPro" id="IPR003593">
    <property type="entry name" value="AAA+_ATPase"/>
</dbReference>
<comment type="similarity">
    <text evidence="1">Belongs to the CbxX/CfxQ family.</text>
</comment>
<dbReference type="SMART" id="SM00382">
    <property type="entry name" value="AAA"/>
    <property type="match status" value="1"/>
</dbReference>
<dbReference type="AlphaFoldDB" id="A0A412IY98"/>
<dbReference type="Pfam" id="PF17866">
    <property type="entry name" value="AAA_lid_6"/>
    <property type="match status" value="1"/>
</dbReference>
<dbReference type="PANTHER" id="PTHR43392">
    <property type="entry name" value="AAA-TYPE ATPASE FAMILY PROTEIN / ANKYRIN REPEAT FAMILY PROTEIN"/>
    <property type="match status" value="1"/>
</dbReference>
<dbReference type="Pfam" id="PF00004">
    <property type="entry name" value="AAA"/>
    <property type="match status" value="1"/>
</dbReference>
<keyword evidence="3" id="KW-0067">ATP-binding</keyword>
<evidence type="ECO:0000259" key="4">
    <source>
        <dbReference type="SMART" id="SM00382"/>
    </source>
</evidence>
<dbReference type="InterPro" id="IPR041627">
    <property type="entry name" value="AAA_lid_6"/>
</dbReference>
<evidence type="ECO:0000313" key="6">
    <source>
        <dbReference type="Proteomes" id="UP000285274"/>
    </source>
</evidence>
<feature type="domain" description="AAA+ ATPase" evidence="4">
    <location>
        <begin position="203"/>
        <end position="340"/>
    </location>
</feature>
<dbReference type="InterPro" id="IPR000641">
    <property type="entry name" value="CbxX/CfxQ"/>
</dbReference>
<reference evidence="5 6" key="1">
    <citation type="submission" date="2018-08" db="EMBL/GenBank/DDBJ databases">
        <title>A genome reference for cultivated species of the human gut microbiota.</title>
        <authorList>
            <person name="Zou Y."/>
            <person name="Xue W."/>
            <person name="Luo G."/>
        </authorList>
    </citation>
    <scope>NUCLEOTIDE SEQUENCE [LARGE SCALE GENOMIC DNA]</scope>
    <source>
        <strain evidence="5 6">AF22-10AC</strain>
    </source>
</reference>
<organism evidence="5 6">
    <name type="scientific">Holdemanella biformis</name>
    <dbReference type="NCBI Taxonomy" id="1735"/>
    <lineage>
        <taxon>Bacteria</taxon>
        <taxon>Bacillati</taxon>
        <taxon>Bacillota</taxon>
        <taxon>Erysipelotrichia</taxon>
        <taxon>Erysipelotrichales</taxon>
        <taxon>Erysipelotrichaceae</taxon>
        <taxon>Holdemanella</taxon>
    </lineage>
</organism>
<sequence length="432" mass="49422">MDIDVKQALAKLLLACSKEQELIDKDGGHLNVKQVILNNIAGFIEIISLEHADLRMDYFNKVFLGSKEKLNDSVSVHSWFSDFETLNLMPIVKALYAQFVYELGRYYLFNKNDKRDIVKDHFIQYIKLLDIKQEEKPLVVDKVKEEVVQDEIEVESEKSLEDLQKQLDSMIGLDGVKQQVHSIINELKIDALRKSKGLKVSNTSKHLVFKGNPGTGKTTIARLLSKIYNQLGILEKGQLVEVDRSEIVAGYVGQTALKTKEKIDEAMGGILFIDEAYTLAKGENDFGQEAIDTLLKAMEDHRDEFIVIVAGYDEPMESFLQSNPGLKSRFNEYIHFDDYSEEELLMIFGLICEQNDFRMDLEAQETLKTHLNDLCNHKPENFANGREMRNLFDKSKKAHSNRLASLNEISDKDLITFKKDDLLKAIEEMKSV</sequence>
<gene>
    <name evidence="5" type="ORF">DWX92_09155</name>
</gene>
<evidence type="ECO:0000313" key="5">
    <source>
        <dbReference type="EMBL" id="RGS45060.1"/>
    </source>
</evidence>
<proteinExistence type="inferred from homology"/>
<dbReference type="RefSeq" id="WP_118320387.1">
    <property type="nucleotide sequence ID" value="NZ_CAUHCP010000073.1"/>
</dbReference>
<dbReference type="FunFam" id="3.40.50.300:FF:000216">
    <property type="entry name" value="Type VII secretion ATPase EccA"/>
    <property type="match status" value="1"/>
</dbReference>
<dbReference type="InterPro" id="IPR003959">
    <property type="entry name" value="ATPase_AAA_core"/>
</dbReference>
<comment type="caution">
    <text evidence="5">The sequence shown here is derived from an EMBL/GenBank/DDBJ whole genome shotgun (WGS) entry which is preliminary data.</text>
</comment>
<dbReference type="SUPFAM" id="SSF52540">
    <property type="entry name" value="P-loop containing nucleoside triphosphate hydrolases"/>
    <property type="match status" value="1"/>
</dbReference>
<dbReference type="EMBL" id="QRVM01000046">
    <property type="protein sequence ID" value="RGS45060.1"/>
    <property type="molecule type" value="Genomic_DNA"/>
</dbReference>
<keyword evidence="2" id="KW-0547">Nucleotide-binding</keyword>
<accession>A0A412IY98</accession>
<name>A0A412IY98_9FIRM</name>
<evidence type="ECO:0000256" key="3">
    <source>
        <dbReference type="ARBA" id="ARBA00022840"/>
    </source>
</evidence>
<dbReference type="CDD" id="cd00009">
    <property type="entry name" value="AAA"/>
    <property type="match status" value="1"/>
</dbReference>
<dbReference type="InterPro" id="IPR027417">
    <property type="entry name" value="P-loop_NTPase"/>
</dbReference>
<dbReference type="Gene3D" id="1.10.8.60">
    <property type="match status" value="1"/>
</dbReference>
<dbReference type="PRINTS" id="PR00819">
    <property type="entry name" value="CBXCFQXSUPER"/>
</dbReference>
<dbReference type="PANTHER" id="PTHR43392:SF2">
    <property type="entry name" value="AAA-TYPE ATPASE FAMILY PROTEIN _ ANKYRIN REPEAT FAMILY PROTEIN"/>
    <property type="match status" value="1"/>
</dbReference>
<evidence type="ECO:0000256" key="1">
    <source>
        <dbReference type="ARBA" id="ARBA00010378"/>
    </source>
</evidence>
<evidence type="ECO:0000256" key="2">
    <source>
        <dbReference type="ARBA" id="ARBA00022741"/>
    </source>
</evidence>
<dbReference type="Proteomes" id="UP000285274">
    <property type="component" value="Unassembled WGS sequence"/>
</dbReference>
<dbReference type="GO" id="GO:0016887">
    <property type="term" value="F:ATP hydrolysis activity"/>
    <property type="evidence" value="ECO:0007669"/>
    <property type="project" value="InterPro"/>
</dbReference>